<protein>
    <recommendedName>
        <fullName evidence="3">Swt1-like HEPN domain-containing protein</fullName>
    </recommendedName>
</protein>
<evidence type="ECO:0008006" key="3">
    <source>
        <dbReference type="Google" id="ProtNLM"/>
    </source>
</evidence>
<dbReference type="EMBL" id="FOLB01000010">
    <property type="protein sequence ID" value="SFC74443.1"/>
    <property type="molecule type" value="Genomic_DNA"/>
</dbReference>
<evidence type="ECO:0000313" key="2">
    <source>
        <dbReference type="Proteomes" id="UP000198832"/>
    </source>
</evidence>
<accession>A0A1I1LVU7</accession>
<dbReference type="AlphaFoldDB" id="A0A1I1LVU7"/>
<dbReference type="Proteomes" id="UP000198832">
    <property type="component" value="Unassembled WGS sequence"/>
</dbReference>
<gene>
    <name evidence="1" type="ORF">SAMN04487968_110141</name>
</gene>
<evidence type="ECO:0000313" key="1">
    <source>
        <dbReference type="EMBL" id="SFC74443.1"/>
    </source>
</evidence>
<name>A0A1I1LVU7_9ACTN</name>
<proteinExistence type="predicted"/>
<keyword evidence="2" id="KW-1185">Reference proteome</keyword>
<organism evidence="1 2">
    <name type="scientific">Nocardioides terrae</name>
    <dbReference type="NCBI Taxonomy" id="574651"/>
    <lineage>
        <taxon>Bacteria</taxon>
        <taxon>Bacillati</taxon>
        <taxon>Actinomycetota</taxon>
        <taxon>Actinomycetes</taxon>
        <taxon>Propionibacteriales</taxon>
        <taxon>Nocardioidaceae</taxon>
        <taxon>Nocardioides</taxon>
    </lineage>
</organism>
<sequence>MTWSYRQRWGDDWLANIVPRGKLEAWERRRDAEREKRAVRGVAAVPENLLDYSNLYDLILILKTHWEPLAPALGSQRSFIPLLGRLETLRDAIAHGRPLLPFEHALAAGIAGDIRNRVTIFMSTQDQDGQYFARIETARDSFGNQVNGPMQDTGSIGGCRTGLTVRPSERVQFDVVGWDAQGRELHWGLHVRHRRVDAGTGNETTLTWNVATADIGAACTVMIAMWPEPSEYRRYNEGGSDGRAFFYYKVSPPLPG</sequence>
<reference evidence="1 2" key="1">
    <citation type="submission" date="2016-10" db="EMBL/GenBank/DDBJ databases">
        <authorList>
            <person name="de Groot N.N."/>
        </authorList>
    </citation>
    <scope>NUCLEOTIDE SEQUENCE [LARGE SCALE GENOMIC DNA]</scope>
    <source>
        <strain evidence="1 2">CGMCC 1.7056</strain>
    </source>
</reference>